<accession>A0A9N9CAF9</accession>
<dbReference type="AlphaFoldDB" id="A0A9N9CAF9"/>
<dbReference type="Proteomes" id="UP000789396">
    <property type="component" value="Unassembled WGS sequence"/>
</dbReference>
<keyword evidence="2" id="KW-1185">Reference proteome</keyword>
<dbReference type="OrthoDB" id="10499683at2759"/>
<feature type="non-terminal residue" evidence="1">
    <location>
        <position position="44"/>
    </location>
</feature>
<protein>
    <submittedName>
        <fullName evidence="1">11189_t:CDS:1</fullName>
    </submittedName>
</protein>
<reference evidence="1" key="1">
    <citation type="submission" date="2021-06" db="EMBL/GenBank/DDBJ databases">
        <authorList>
            <person name="Kallberg Y."/>
            <person name="Tangrot J."/>
            <person name="Rosling A."/>
        </authorList>
    </citation>
    <scope>NUCLEOTIDE SEQUENCE</scope>
    <source>
        <strain evidence="1">IN212</strain>
    </source>
</reference>
<sequence>MDKKRDLNYWYTKLCWLKKVLLELNETEYIYFGIETEHLYLTTN</sequence>
<gene>
    <name evidence="1" type="ORF">RFULGI_LOCUS6270</name>
</gene>
<proteinExistence type="predicted"/>
<comment type="caution">
    <text evidence="1">The sequence shown here is derived from an EMBL/GenBank/DDBJ whole genome shotgun (WGS) entry which is preliminary data.</text>
</comment>
<dbReference type="EMBL" id="CAJVPZ010007915">
    <property type="protein sequence ID" value="CAG8592078.1"/>
    <property type="molecule type" value="Genomic_DNA"/>
</dbReference>
<evidence type="ECO:0000313" key="2">
    <source>
        <dbReference type="Proteomes" id="UP000789396"/>
    </source>
</evidence>
<evidence type="ECO:0000313" key="1">
    <source>
        <dbReference type="EMBL" id="CAG8592078.1"/>
    </source>
</evidence>
<name>A0A9N9CAF9_9GLOM</name>
<organism evidence="1 2">
    <name type="scientific">Racocetra fulgida</name>
    <dbReference type="NCBI Taxonomy" id="60492"/>
    <lineage>
        <taxon>Eukaryota</taxon>
        <taxon>Fungi</taxon>
        <taxon>Fungi incertae sedis</taxon>
        <taxon>Mucoromycota</taxon>
        <taxon>Glomeromycotina</taxon>
        <taxon>Glomeromycetes</taxon>
        <taxon>Diversisporales</taxon>
        <taxon>Gigasporaceae</taxon>
        <taxon>Racocetra</taxon>
    </lineage>
</organism>